<dbReference type="GO" id="GO:0046306">
    <property type="term" value="P:alkanesulfonate catabolic process"/>
    <property type="evidence" value="ECO:0007669"/>
    <property type="project" value="TreeGrafter"/>
</dbReference>
<evidence type="ECO:0000313" key="7">
    <source>
        <dbReference type="Proteomes" id="UP000178606"/>
    </source>
</evidence>
<dbReference type="Pfam" id="PF00296">
    <property type="entry name" value="Bac_luciferase"/>
    <property type="match status" value="1"/>
</dbReference>
<keyword evidence="3" id="KW-0560">Oxidoreductase</keyword>
<dbReference type="InterPro" id="IPR011251">
    <property type="entry name" value="Luciferase-like_dom"/>
</dbReference>
<gene>
    <name evidence="6" type="ORF">A3F84_00835</name>
</gene>
<evidence type="ECO:0000256" key="2">
    <source>
        <dbReference type="ARBA" id="ARBA00022643"/>
    </source>
</evidence>
<feature type="domain" description="Luciferase-like" evidence="5">
    <location>
        <begin position="9"/>
        <end position="298"/>
    </location>
</feature>
<evidence type="ECO:0000313" key="6">
    <source>
        <dbReference type="EMBL" id="OGG44422.1"/>
    </source>
</evidence>
<accession>A0A1F6C5T1</accession>
<sequence length="329" mass="36429">MLTCPASSDVDRGAYLRRVVDVARWSEHCGCKGVLIYTDNRLIDPWLVAQVILQNTDALCPLVAVQPVYAHPYSVAKAVTSLAYLYGRRVYLNMVAGGFRNDLLALDDATPHDRRYDRLVEYTGIIQSLLDGAAPVCFEGEFYRVRNLRLTPPLPERLRPGVFVSGSSEAGLAAARSLGVTAIQYPKPPEEYGPGEETADSGIRVGVIARELEEEAWAEAHRRFPPDRRGEIAHQAAMKASDSAWHRQLSDMAGKPPSEANPYWLFPFQNYKTFCPYLVGSYDRVAEELARYIGAGFRSFILDIPPTEEELGHIGAVFARASRLAPVSG</sequence>
<dbReference type="Proteomes" id="UP000178606">
    <property type="component" value="Unassembled WGS sequence"/>
</dbReference>
<dbReference type="GO" id="GO:0008726">
    <property type="term" value="F:alkanesulfonate monooxygenase activity"/>
    <property type="evidence" value="ECO:0007669"/>
    <property type="project" value="TreeGrafter"/>
</dbReference>
<dbReference type="AlphaFoldDB" id="A0A1F6C5T1"/>
<evidence type="ECO:0000256" key="4">
    <source>
        <dbReference type="ARBA" id="ARBA00023033"/>
    </source>
</evidence>
<reference evidence="6 7" key="1">
    <citation type="journal article" date="2016" name="Nat. Commun.">
        <title>Thousands of microbial genomes shed light on interconnected biogeochemical processes in an aquifer system.</title>
        <authorList>
            <person name="Anantharaman K."/>
            <person name="Brown C.T."/>
            <person name="Hug L.A."/>
            <person name="Sharon I."/>
            <person name="Castelle C.J."/>
            <person name="Probst A.J."/>
            <person name="Thomas B.C."/>
            <person name="Singh A."/>
            <person name="Wilkins M.J."/>
            <person name="Karaoz U."/>
            <person name="Brodie E.L."/>
            <person name="Williams K.H."/>
            <person name="Hubbard S.S."/>
            <person name="Banfield J.F."/>
        </authorList>
    </citation>
    <scope>NUCLEOTIDE SEQUENCE [LARGE SCALE GENOMIC DNA]</scope>
    <source>
        <strain evidence="7">RIFCSPLOWO2_12_FULL_64_10</strain>
    </source>
</reference>
<dbReference type="SUPFAM" id="SSF51679">
    <property type="entry name" value="Bacterial luciferase-like"/>
    <property type="match status" value="1"/>
</dbReference>
<dbReference type="InterPro" id="IPR036661">
    <property type="entry name" value="Luciferase-like_sf"/>
</dbReference>
<keyword evidence="2" id="KW-0288">FMN</keyword>
<proteinExistence type="predicted"/>
<dbReference type="EMBL" id="MFKF01000404">
    <property type="protein sequence ID" value="OGG44422.1"/>
    <property type="molecule type" value="Genomic_DNA"/>
</dbReference>
<dbReference type="PANTHER" id="PTHR42847:SF4">
    <property type="entry name" value="ALKANESULFONATE MONOOXYGENASE-RELATED"/>
    <property type="match status" value="1"/>
</dbReference>
<evidence type="ECO:0000256" key="3">
    <source>
        <dbReference type="ARBA" id="ARBA00023002"/>
    </source>
</evidence>
<keyword evidence="4 6" id="KW-0503">Monooxygenase</keyword>
<organism evidence="6 7">
    <name type="scientific">Handelsmanbacteria sp. (strain RIFCSPLOWO2_12_FULL_64_10)</name>
    <dbReference type="NCBI Taxonomy" id="1817868"/>
    <lineage>
        <taxon>Bacteria</taxon>
        <taxon>Candidatus Handelsmaniibacteriota</taxon>
    </lineage>
</organism>
<dbReference type="PANTHER" id="PTHR42847">
    <property type="entry name" value="ALKANESULFONATE MONOOXYGENASE"/>
    <property type="match status" value="1"/>
</dbReference>
<dbReference type="InterPro" id="IPR050172">
    <property type="entry name" value="SsuD_RutA_monooxygenase"/>
</dbReference>
<evidence type="ECO:0000256" key="1">
    <source>
        <dbReference type="ARBA" id="ARBA00022630"/>
    </source>
</evidence>
<evidence type="ECO:0000259" key="5">
    <source>
        <dbReference type="Pfam" id="PF00296"/>
    </source>
</evidence>
<comment type="caution">
    <text evidence="6">The sequence shown here is derived from an EMBL/GenBank/DDBJ whole genome shotgun (WGS) entry which is preliminary data.</text>
</comment>
<dbReference type="Gene3D" id="3.20.20.30">
    <property type="entry name" value="Luciferase-like domain"/>
    <property type="match status" value="1"/>
</dbReference>
<keyword evidence="1" id="KW-0285">Flavoprotein</keyword>
<name>A0A1F6C5T1_HANXR</name>
<protein>
    <submittedName>
        <fullName evidence="6">Alkanesulfonate monooxygenase</fullName>
    </submittedName>
</protein>